<evidence type="ECO:0000313" key="1">
    <source>
        <dbReference type="EMBL" id="KAK3578049.1"/>
    </source>
</evidence>
<sequence length="109" mass="12537">MADLSTIVTIFISSMPVNMSVLEILKENKEIVSDEAFPESIIELIFGMVPFSIVMPPIGQLVCSWKAKIKLKNQVKREFDEKDANDIFKKAEKMDSSEPPIWWNNLKYQ</sequence>
<reference evidence="1" key="1">
    <citation type="journal article" date="2021" name="Genome Biol. Evol.">
        <title>A High-Quality Reference Genome for a Parasitic Bivalve with Doubly Uniparental Inheritance (Bivalvia: Unionida).</title>
        <authorList>
            <person name="Smith C.H."/>
        </authorList>
    </citation>
    <scope>NUCLEOTIDE SEQUENCE</scope>
    <source>
        <strain evidence="1">CHS0354</strain>
    </source>
</reference>
<proteinExistence type="predicted"/>
<dbReference type="AlphaFoldDB" id="A0AAE0RR64"/>
<comment type="caution">
    <text evidence="1">The sequence shown here is derived from an EMBL/GenBank/DDBJ whole genome shotgun (WGS) entry which is preliminary data.</text>
</comment>
<reference evidence="1" key="3">
    <citation type="submission" date="2023-05" db="EMBL/GenBank/DDBJ databases">
        <authorList>
            <person name="Smith C.H."/>
        </authorList>
    </citation>
    <scope>NUCLEOTIDE SEQUENCE</scope>
    <source>
        <strain evidence="1">CHS0354</strain>
        <tissue evidence="1">Mantle</tissue>
    </source>
</reference>
<evidence type="ECO:0000313" key="2">
    <source>
        <dbReference type="Proteomes" id="UP001195483"/>
    </source>
</evidence>
<keyword evidence="2" id="KW-1185">Reference proteome</keyword>
<protein>
    <submittedName>
        <fullName evidence="1">Uncharacterized protein</fullName>
    </submittedName>
</protein>
<dbReference type="Proteomes" id="UP001195483">
    <property type="component" value="Unassembled WGS sequence"/>
</dbReference>
<organism evidence="1 2">
    <name type="scientific">Potamilus streckersoni</name>
    <dbReference type="NCBI Taxonomy" id="2493646"/>
    <lineage>
        <taxon>Eukaryota</taxon>
        <taxon>Metazoa</taxon>
        <taxon>Spiralia</taxon>
        <taxon>Lophotrochozoa</taxon>
        <taxon>Mollusca</taxon>
        <taxon>Bivalvia</taxon>
        <taxon>Autobranchia</taxon>
        <taxon>Heteroconchia</taxon>
        <taxon>Palaeoheterodonta</taxon>
        <taxon>Unionida</taxon>
        <taxon>Unionoidea</taxon>
        <taxon>Unionidae</taxon>
        <taxon>Ambleminae</taxon>
        <taxon>Lampsilini</taxon>
        <taxon>Potamilus</taxon>
    </lineage>
</organism>
<gene>
    <name evidence="1" type="ORF">CHS0354_039601</name>
</gene>
<name>A0AAE0RR64_9BIVA</name>
<dbReference type="EMBL" id="JAEAOA010002311">
    <property type="protein sequence ID" value="KAK3578049.1"/>
    <property type="molecule type" value="Genomic_DNA"/>
</dbReference>
<accession>A0AAE0RR64</accession>
<reference evidence="1" key="2">
    <citation type="journal article" date="2021" name="Genome Biol. Evol.">
        <title>Developing a high-quality reference genome for a parasitic bivalve with doubly uniparental inheritance (Bivalvia: Unionida).</title>
        <authorList>
            <person name="Smith C.H."/>
        </authorList>
    </citation>
    <scope>NUCLEOTIDE SEQUENCE</scope>
    <source>
        <strain evidence="1">CHS0354</strain>
        <tissue evidence="1">Mantle</tissue>
    </source>
</reference>